<dbReference type="PANTHER" id="PTHR45984">
    <property type="entry name" value="RNA (RNA) POLYMERASE II ASSOCIATED PROTEIN HOMOLOG"/>
    <property type="match status" value="1"/>
</dbReference>
<gene>
    <name evidence="6" type="ORF">PECAL_4P08360</name>
</gene>
<dbReference type="GO" id="GO:0005739">
    <property type="term" value="C:mitochondrion"/>
    <property type="evidence" value="ECO:0007669"/>
    <property type="project" value="TreeGrafter"/>
</dbReference>
<organism evidence="6 7">
    <name type="scientific">Pelagomonas calceolata</name>
    <dbReference type="NCBI Taxonomy" id="35677"/>
    <lineage>
        <taxon>Eukaryota</taxon>
        <taxon>Sar</taxon>
        <taxon>Stramenopiles</taxon>
        <taxon>Ochrophyta</taxon>
        <taxon>Pelagophyceae</taxon>
        <taxon>Pelagomonadales</taxon>
        <taxon>Pelagomonadaceae</taxon>
        <taxon>Pelagomonas</taxon>
    </lineage>
</organism>
<dbReference type="InterPro" id="IPR011990">
    <property type="entry name" value="TPR-like_helical_dom_sf"/>
</dbReference>
<proteinExistence type="predicted"/>
<evidence type="ECO:0000256" key="3">
    <source>
        <dbReference type="ARBA" id="ARBA00022737"/>
    </source>
</evidence>
<protein>
    <submittedName>
        <fullName evidence="6">Uncharacterized protein</fullName>
    </submittedName>
</protein>
<dbReference type="InterPro" id="IPR051982">
    <property type="entry name" value="CiliaryAsmbly_MitoImport"/>
</dbReference>
<dbReference type="GO" id="GO:0006626">
    <property type="term" value="P:protein targeting to mitochondrion"/>
    <property type="evidence" value="ECO:0007669"/>
    <property type="project" value="TreeGrafter"/>
</dbReference>
<dbReference type="GO" id="GO:0005829">
    <property type="term" value="C:cytosol"/>
    <property type="evidence" value="ECO:0007669"/>
    <property type="project" value="TreeGrafter"/>
</dbReference>
<feature type="repeat" description="TPR" evidence="5">
    <location>
        <begin position="34"/>
        <end position="67"/>
    </location>
</feature>
<keyword evidence="7" id="KW-1185">Reference proteome</keyword>
<evidence type="ECO:0000313" key="6">
    <source>
        <dbReference type="EMBL" id="CAH0373622.1"/>
    </source>
</evidence>
<dbReference type="SMART" id="SM00028">
    <property type="entry name" value="TPR"/>
    <property type="match status" value="4"/>
</dbReference>
<dbReference type="AlphaFoldDB" id="A0A8J2SSQ9"/>
<name>A0A8J2SSQ9_9STRA</name>
<dbReference type="SUPFAM" id="SSF48452">
    <property type="entry name" value="TPR-like"/>
    <property type="match status" value="2"/>
</dbReference>
<keyword evidence="4 5" id="KW-0802">TPR repeat</keyword>
<evidence type="ECO:0000313" key="7">
    <source>
        <dbReference type="Proteomes" id="UP000789595"/>
    </source>
</evidence>
<dbReference type="PANTHER" id="PTHR45984:SF1">
    <property type="entry name" value="SPAG1 AXONEMAL DYNEIN ASSEMBLY FACTOR"/>
    <property type="match status" value="1"/>
</dbReference>
<evidence type="ECO:0000256" key="2">
    <source>
        <dbReference type="ARBA" id="ARBA00022490"/>
    </source>
</evidence>
<accession>A0A8J2SSQ9</accession>
<evidence type="ECO:0000256" key="4">
    <source>
        <dbReference type="ARBA" id="ARBA00022803"/>
    </source>
</evidence>
<dbReference type="EMBL" id="CAKKNE010000004">
    <property type="protein sequence ID" value="CAH0373622.1"/>
    <property type="molecule type" value="Genomic_DNA"/>
</dbReference>
<evidence type="ECO:0000256" key="5">
    <source>
        <dbReference type="PROSITE-ProRule" id="PRU00339"/>
    </source>
</evidence>
<comment type="caution">
    <text evidence="6">The sequence shown here is derived from an EMBL/GenBank/DDBJ whole genome shotgun (WGS) entry which is preliminary data.</text>
</comment>
<sequence>MWDEAAEDGIIHYYFPLNAVYLGRLCIKVNKKFIKGYFRLAIALRALNKYKDAIDNIKMGLAVDPGNADLKKQASEMEELMRKDRVMVLISKAKEQMQSGHLKDCLATCDRALALDAGNSEIVKIKRSVEPKFEAAEKRRVMSLPKPARDKEAGDKCYKLADFEGAIEAYTRCIDATADKSSELCIKAYSNRSACHKQLSNFDGTIADCTAVLDTDINNVKSLVRRAQAFEAVERYKSALQDVKYVLSMPQSSVGQANWSYGMRRRLKKEFPCMIRYFQVPLQYDERKAHQSRSATQGWALRYTQKHLHSKDVSTCIWQSSVDRALAAHR</sequence>
<keyword evidence="3" id="KW-0677">Repeat</keyword>
<dbReference type="InterPro" id="IPR019734">
    <property type="entry name" value="TPR_rpt"/>
</dbReference>
<dbReference type="GO" id="GO:0031072">
    <property type="term" value="F:heat shock protein binding"/>
    <property type="evidence" value="ECO:0007669"/>
    <property type="project" value="TreeGrafter"/>
</dbReference>
<keyword evidence="2" id="KW-0963">Cytoplasm</keyword>
<dbReference type="OrthoDB" id="2423701at2759"/>
<dbReference type="Gene3D" id="1.25.40.10">
    <property type="entry name" value="Tetratricopeptide repeat domain"/>
    <property type="match status" value="2"/>
</dbReference>
<comment type="subcellular location">
    <subcellularLocation>
        <location evidence="1">Cytoplasm</location>
    </subcellularLocation>
</comment>
<reference evidence="6" key="1">
    <citation type="submission" date="2021-11" db="EMBL/GenBank/DDBJ databases">
        <authorList>
            <consortium name="Genoscope - CEA"/>
            <person name="William W."/>
        </authorList>
    </citation>
    <scope>NUCLEOTIDE SEQUENCE</scope>
</reference>
<evidence type="ECO:0000256" key="1">
    <source>
        <dbReference type="ARBA" id="ARBA00004496"/>
    </source>
</evidence>
<dbReference type="PROSITE" id="PS50005">
    <property type="entry name" value="TPR"/>
    <property type="match status" value="1"/>
</dbReference>
<dbReference type="Proteomes" id="UP000789595">
    <property type="component" value="Unassembled WGS sequence"/>
</dbReference>